<dbReference type="RefSeq" id="WP_256124422.1">
    <property type="nucleotide sequence ID" value="NZ_JABXXQ010000533.1"/>
</dbReference>
<keyword evidence="2" id="KW-0436">Ligase</keyword>
<reference evidence="2 3" key="1">
    <citation type="submission" date="2020-06" db="EMBL/GenBank/DDBJ databases">
        <title>Description of novel acetic acid bacteria.</title>
        <authorList>
            <person name="Sombolestani A."/>
        </authorList>
    </citation>
    <scope>NUCLEOTIDE SEQUENCE [LARGE SCALE GENOMIC DNA]</scope>
    <source>
        <strain evidence="2 3">LMG 26838</strain>
    </source>
</reference>
<sequence length="86" mass="8469">MRVLLVGSGGREHALAMMLARSPLLEALIVAPGNPGTARYGRNVAVAVDDVAGLVELALGEGVDLVIPGPEAPLVAGLADACAAAG</sequence>
<dbReference type="GO" id="GO:0004637">
    <property type="term" value="F:phosphoribosylamine-glycine ligase activity"/>
    <property type="evidence" value="ECO:0007669"/>
    <property type="project" value="InterPro"/>
</dbReference>
<dbReference type="Proteomes" id="UP000565205">
    <property type="component" value="Unassembled WGS sequence"/>
</dbReference>
<evidence type="ECO:0000313" key="3">
    <source>
        <dbReference type="Proteomes" id="UP000565205"/>
    </source>
</evidence>
<dbReference type="Pfam" id="PF02844">
    <property type="entry name" value="GARS_N"/>
    <property type="match status" value="1"/>
</dbReference>
<dbReference type="PANTHER" id="PTHR43472">
    <property type="entry name" value="PHOSPHORIBOSYLAMINE--GLYCINE LIGASE"/>
    <property type="match status" value="1"/>
</dbReference>
<dbReference type="Gene3D" id="3.40.50.20">
    <property type="match status" value="1"/>
</dbReference>
<protein>
    <submittedName>
        <fullName evidence="2">Phosphoribosylamine--glycine ligase</fullName>
    </submittedName>
</protein>
<gene>
    <name evidence="2" type="ORF">HUK83_16225</name>
</gene>
<name>A0A850NSJ6_9PROT</name>
<dbReference type="SUPFAM" id="SSF52440">
    <property type="entry name" value="PreATP-grasp domain"/>
    <property type="match status" value="1"/>
</dbReference>
<proteinExistence type="predicted"/>
<organism evidence="2 3">
    <name type="scientific">Endobacter medicaginis</name>
    <dbReference type="NCBI Taxonomy" id="1181271"/>
    <lineage>
        <taxon>Bacteria</taxon>
        <taxon>Pseudomonadati</taxon>
        <taxon>Pseudomonadota</taxon>
        <taxon>Alphaproteobacteria</taxon>
        <taxon>Acetobacterales</taxon>
        <taxon>Acetobacteraceae</taxon>
        <taxon>Endobacter</taxon>
    </lineage>
</organism>
<dbReference type="InterPro" id="IPR016185">
    <property type="entry name" value="PreATP-grasp_dom_sf"/>
</dbReference>
<dbReference type="EMBL" id="JABXXQ010000533">
    <property type="protein sequence ID" value="NVN31874.1"/>
    <property type="molecule type" value="Genomic_DNA"/>
</dbReference>
<dbReference type="AlphaFoldDB" id="A0A850NSJ6"/>
<feature type="domain" description="Phosphoribosylglycinamide synthetase N-terminal" evidence="1">
    <location>
        <begin position="1"/>
        <end position="85"/>
    </location>
</feature>
<dbReference type="InterPro" id="IPR020562">
    <property type="entry name" value="PRibGlycinamide_synth_N"/>
</dbReference>
<evidence type="ECO:0000259" key="1">
    <source>
        <dbReference type="Pfam" id="PF02844"/>
    </source>
</evidence>
<evidence type="ECO:0000313" key="2">
    <source>
        <dbReference type="EMBL" id="NVN31874.1"/>
    </source>
</evidence>
<feature type="non-terminal residue" evidence="2">
    <location>
        <position position="86"/>
    </location>
</feature>
<dbReference type="PANTHER" id="PTHR43472:SF1">
    <property type="entry name" value="PHOSPHORIBOSYLAMINE--GLYCINE LIGASE, CHLOROPLASTIC"/>
    <property type="match status" value="1"/>
</dbReference>
<dbReference type="InterPro" id="IPR000115">
    <property type="entry name" value="PRibGlycinamide_synth"/>
</dbReference>
<accession>A0A850NSJ6</accession>
<comment type="caution">
    <text evidence="2">The sequence shown here is derived from an EMBL/GenBank/DDBJ whole genome shotgun (WGS) entry which is preliminary data.</text>
</comment>
<dbReference type="GO" id="GO:0009113">
    <property type="term" value="P:purine nucleobase biosynthetic process"/>
    <property type="evidence" value="ECO:0007669"/>
    <property type="project" value="InterPro"/>
</dbReference>